<dbReference type="Pfam" id="PF03031">
    <property type="entry name" value="NIF"/>
    <property type="match status" value="1"/>
</dbReference>
<evidence type="ECO:0000313" key="3">
    <source>
        <dbReference type="EMBL" id="KAK9907529.1"/>
    </source>
</evidence>
<dbReference type="Gene3D" id="3.40.50.300">
    <property type="entry name" value="P-loop containing nucleotide triphosphate hydrolases"/>
    <property type="match status" value="1"/>
</dbReference>
<keyword evidence="4" id="KW-1185">Reference proteome</keyword>
<sequence length="586" mass="64148">MEWRLQPRPGPQAARVSRQRVILLAGLPGSGKTTVAVQLQSLGWVWVNQDTLGSRRACEDALVAALAAGQEVVVDRCNFDMAQRSTFLNLARRFRALVIALQFTVPVHECIRRAKARPNHPTLTSENTADIIQRFARDFVGVHPSEGIDEVYTAANQVEVNQFVSYVGPAQQKPPGHPGLASRPPPISQPFPGQRQPRHAHHADDRLIPDFPGAFTPGPQLLPAYAPPPFQHGTRSQGDHLEPRHAQSQAQPWFSQPSDNAGMQPQQQQQPGSFGAVPWMHPQQQQQLLQQQLHFHTGQQARGGSASAPRSGTGQSSIVPFPRNDSKWQSAKPSAKVLAQPRFLDLEVPKAPNDTRPIALFDLNGTLTSHTAKRRSAGVNKMRPGVHHLMRLHDTFRIGIFTSASSRTVETVVPMLENAAGSNGRPLLAEKDFILTRSHTVAAPSSHIKEGGNTWDTVKPLNQWFKDLSRVILVDDDAYKAVSGEENNMIVVPCWQSNDDDAVLAALTDALLDIMGNLSPDADVRRYTKAVQESVALAVGQPVGGAANPEEIDLEDADDSMEEERQEHAIPAPTNDAAQQSHLVMV</sequence>
<dbReference type="InterPro" id="IPR027417">
    <property type="entry name" value="P-loop_NTPase"/>
</dbReference>
<evidence type="ECO:0000259" key="2">
    <source>
        <dbReference type="PROSITE" id="PS50969"/>
    </source>
</evidence>
<dbReference type="InterPro" id="IPR004274">
    <property type="entry name" value="FCP1_dom"/>
</dbReference>
<feature type="compositionally biased region" description="Polar residues" evidence="1">
    <location>
        <begin position="246"/>
        <end position="263"/>
    </location>
</feature>
<dbReference type="EMBL" id="JALJOT010000009">
    <property type="protein sequence ID" value="KAK9907529.1"/>
    <property type="molecule type" value="Genomic_DNA"/>
</dbReference>
<protein>
    <recommendedName>
        <fullName evidence="2">FCP1 homology domain-containing protein</fullName>
    </recommendedName>
</protein>
<dbReference type="SUPFAM" id="SSF56784">
    <property type="entry name" value="HAD-like"/>
    <property type="match status" value="1"/>
</dbReference>
<organism evidence="3 4">
    <name type="scientific">Coccomyxa subellipsoidea</name>
    <dbReference type="NCBI Taxonomy" id="248742"/>
    <lineage>
        <taxon>Eukaryota</taxon>
        <taxon>Viridiplantae</taxon>
        <taxon>Chlorophyta</taxon>
        <taxon>core chlorophytes</taxon>
        <taxon>Trebouxiophyceae</taxon>
        <taxon>Trebouxiophyceae incertae sedis</taxon>
        <taxon>Coccomyxaceae</taxon>
        <taxon>Coccomyxa</taxon>
    </lineage>
</organism>
<feature type="region of interest" description="Disordered" evidence="1">
    <location>
        <begin position="557"/>
        <end position="586"/>
    </location>
</feature>
<dbReference type="Proteomes" id="UP001491310">
    <property type="component" value="Unassembled WGS sequence"/>
</dbReference>
<dbReference type="Gene3D" id="3.40.50.1000">
    <property type="entry name" value="HAD superfamily/HAD-like"/>
    <property type="match status" value="1"/>
</dbReference>
<feature type="compositionally biased region" description="Polar residues" evidence="1">
    <location>
        <begin position="576"/>
        <end position="586"/>
    </location>
</feature>
<dbReference type="InterPro" id="IPR023214">
    <property type="entry name" value="HAD_sf"/>
</dbReference>
<dbReference type="PROSITE" id="PS50969">
    <property type="entry name" value="FCP1"/>
    <property type="match status" value="1"/>
</dbReference>
<dbReference type="PANTHER" id="PTHR12083:SF9">
    <property type="entry name" value="BIFUNCTIONAL POLYNUCLEOTIDE PHOSPHATASE_KINASE"/>
    <property type="match status" value="1"/>
</dbReference>
<proteinExistence type="predicted"/>
<feature type="compositionally biased region" description="Polar residues" evidence="1">
    <location>
        <begin position="297"/>
        <end position="318"/>
    </location>
</feature>
<evidence type="ECO:0000313" key="4">
    <source>
        <dbReference type="Proteomes" id="UP001491310"/>
    </source>
</evidence>
<dbReference type="SMART" id="SM00577">
    <property type="entry name" value="CPDc"/>
    <property type="match status" value="1"/>
</dbReference>
<dbReference type="Pfam" id="PF13671">
    <property type="entry name" value="AAA_33"/>
    <property type="match status" value="1"/>
</dbReference>
<feature type="region of interest" description="Disordered" evidence="1">
    <location>
        <begin position="168"/>
        <end position="278"/>
    </location>
</feature>
<feature type="region of interest" description="Disordered" evidence="1">
    <location>
        <begin position="296"/>
        <end position="333"/>
    </location>
</feature>
<gene>
    <name evidence="3" type="ORF">WJX75_005393</name>
</gene>
<dbReference type="InterPro" id="IPR036412">
    <property type="entry name" value="HAD-like_sf"/>
</dbReference>
<dbReference type="PANTHER" id="PTHR12083">
    <property type="entry name" value="BIFUNCTIONAL POLYNUCLEOTIDE PHOSPHATASE/KINASE"/>
    <property type="match status" value="1"/>
</dbReference>
<reference evidence="3 4" key="1">
    <citation type="journal article" date="2024" name="Nat. Commun.">
        <title>Phylogenomics reveals the evolutionary origins of lichenization in chlorophyte algae.</title>
        <authorList>
            <person name="Puginier C."/>
            <person name="Libourel C."/>
            <person name="Otte J."/>
            <person name="Skaloud P."/>
            <person name="Haon M."/>
            <person name="Grisel S."/>
            <person name="Petersen M."/>
            <person name="Berrin J.G."/>
            <person name="Delaux P.M."/>
            <person name="Dal Grande F."/>
            <person name="Keller J."/>
        </authorList>
    </citation>
    <scope>NUCLEOTIDE SEQUENCE [LARGE SCALE GENOMIC DNA]</scope>
    <source>
        <strain evidence="3 4">SAG 216-7</strain>
    </source>
</reference>
<feature type="domain" description="FCP1 homology" evidence="2">
    <location>
        <begin position="352"/>
        <end position="514"/>
    </location>
</feature>
<dbReference type="SUPFAM" id="SSF52540">
    <property type="entry name" value="P-loop containing nucleoside triphosphate hydrolases"/>
    <property type="match status" value="1"/>
</dbReference>
<comment type="caution">
    <text evidence="3">The sequence shown here is derived from an EMBL/GenBank/DDBJ whole genome shotgun (WGS) entry which is preliminary data.</text>
</comment>
<evidence type="ECO:0000256" key="1">
    <source>
        <dbReference type="SAM" id="MobiDB-lite"/>
    </source>
</evidence>
<accession>A0ABR2YL92</accession>
<name>A0ABR2YL92_9CHLO</name>